<comment type="caution">
    <text evidence="2">The sequence shown here is derived from an EMBL/GenBank/DDBJ whole genome shotgun (WGS) entry which is preliminary data.</text>
</comment>
<dbReference type="InterPro" id="IPR036249">
    <property type="entry name" value="Thioredoxin-like_sf"/>
</dbReference>
<protein>
    <submittedName>
        <fullName evidence="2">Thioredoxin family protein</fullName>
    </submittedName>
</protein>
<evidence type="ECO:0000313" key="2">
    <source>
        <dbReference type="EMBL" id="MCY6485822.1"/>
    </source>
</evidence>
<dbReference type="PANTHER" id="PTHR10438:SF468">
    <property type="entry name" value="THIOREDOXIN-1-RELATED"/>
    <property type="match status" value="1"/>
</dbReference>
<dbReference type="Gene3D" id="3.40.30.10">
    <property type="entry name" value="Glutaredoxin"/>
    <property type="match status" value="1"/>
</dbReference>
<dbReference type="InterPro" id="IPR013766">
    <property type="entry name" value="Thioredoxin_domain"/>
</dbReference>
<evidence type="ECO:0000259" key="1">
    <source>
        <dbReference type="Pfam" id="PF00085"/>
    </source>
</evidence>
<proteinExistence type="predicted"/>
<reference evidence="2" key="1">
    <citation type="submission" date="2022-12" db="EMBL/GenBank/DDBJ databases">
        <authorList>
            <person name="Wang J."/>
        </authorList>
    </citation>
    <scope>NUCLEOTIDE SEQUENCE</scope>
    <source>
        <strain evidence="2">HY-45-18</strain>
    </source>
</reference>
<sequence length="108" mass="12673">MKQLNTVEGIRNFIKDNKLSLIYFSSNDCGVCSVLLPKVEEMLKDYPKIMCAHIKIDEVMEVAGEYSIFTVPTILFFIEKKEIIRKGRFISIVELKENIKRYYELFIV</sequence>
<dbReference type="InterPro" id="IPR050620">
    <property type="entry name" value="Thioredoxin_H-type-like"/>
</dbReference>
<feature type="domain" description="Thioredoxin" evidence="1">
    <location>
        <begin position="12"/>
        <end position="85"/>
    </location>
</feature>
<evidence type="ECO:0000313" key="3">
    <source>
        <dbReference type="Proteomes" id="UP001078443"/>
    </source>
</evidence>
<dbReference type="RefSeq" id="WP_268042506.1">
    <property type="nucleotide sequence ID" value="NZ_JAPQER010000012.1"/>
</dbReference>
<dbReference type="Proteomes" id="UP001078443">
    <property type="component" value="Unassembled WGS sequence"/>
</dbReference>
<name>A0ABT4D3J7_9CLOT</name>
<dbReference type="EMBL" id="JAPQER010000012">
    <property type="protein sequence ID" value="MCY6485822.1"/>
    <property type="molecule type" value="Genomic_DNA"/>
</dbReference>
<gene>
    <name evidence="2" type="ORF">OW763_15990</name>
</gene>
<keyword evidence="3" id="KW-1185">Reference proteome</keyword>
<dbReference type="PANTHER" id="PTHR10438">
    <property type="entry name" value="THIOREDOXIN"/>
    <property type="match status" value="1"/>
</dbReference>
<dbReference type="SUPFAM" id="SSF52833">
    <property type="entry name" value="Thioredoxin-like"/>
    <property type="match status" value="1"/>
</dbReference>
<accession>A0ABT4D3J7</accession>
<organism evidence="2 3">
    <name type="scientific">Clostridium aestuarii</name>
    <dbReference type="NCBI Taxonomy" id="338193"/>
    <lineage>
        <taxon>Bacteria</taxon>
        <taxon>Bacillati</taxon>
        <taxon>Bacillota</taxon>
        <taxon>Clostridia</taxon>
        <taxon>Eubacteriales</taxon>
        <taxon>Clostridiaceae</taxon>
        <taxon>Clostridium</taxon>
    </lineage>
</organism>
<dbReference type="Pfam" id="PF00085">
    <property type="entry name" value="Thioredoxin"/>
    <property type="match status" value="1"/>
</dbReference>
<dbReference type="CDD" id="cd02947">
    <property type="entry name" value="TRX_family"/>
    <property type="match status" value="1"/>
</dbReference>